<evidence type="ECO:0000313" key="3">
    <source>
        <dbReference type="Ensembl" id="ENSEBUP00000018663.1"/>
    </source>
</evidence>
<dbReference type="InterPro" id="IPR001683">
    <property type="entry name" value="PX_dom"/>
</dbReference>
<organism evidence="3 4">
    <name type="scientific">Eptatretus burgeri</name>
    <name type="common">Inshore hagfish</name>
    <dbReference type="NCBI Taxonomy" id="7764"/>
    <lineage>
        <taxon>Eukaryota</taxon>
        <taxon>Metazoa</taxon>
        <taxon>Chordata</taxon>
        <taxon>Craniata</taxon>
        <taxon>Vertebrata</taxon>
        <taxon>Cyclostomata</taxon>
        <taxon>Myxini</taxon>
        <taxon>Myxiniformes</taxon>
        <taxon>Myxinidae</taxon>
        <taxon>Eptatretinae</taxon>
        <taxon>Eptatretus</taxon>
    </lineage>
</organism>
<dbReference type="InterPro" id="IPR036691">
    <property type="entry name" value="Endo/exonu/phosph_ase_sf"/>
</dbReference>
<protein>
    <recommendedName>
        <fullName evidence="2">PX domain-containing protein</fullName>
    </recommendedName>
</protein>
<dbReference type="Proteomes" id="UP000694388">
    <property type="component" value="Unplaced"/>
</dbReference>
<accession>A0A8C4QPJ3</accession>
<evidence type="ECO:0000259" key="2">
    <source>
        <dbReference type="PROSITE" id="PS50195"/>
    </source>
</evidence>
<feature type="domain" description="PX" evidence="2">
    <location>
        <begin position="7"/>
        <end position="127"/>
    </location>
</feature>
<dbReference type="CDD" id="cd02677">
    <property type="entry name" value="MIT_SNX15"/>
    <property type="match status" value="1"/>
</dbReference>
<dbReference type="Gene3D" id="1.20.58.80">
    <property type="entry name" value="Phosphotransferase system, lactose/cellobiose-type IIA subunit"/>
    <property type="match status" value="1"/>
</dbReference>
<dbReference type="SUPFAM" id="SSF56112">
    <property type="entry name" value="Protein kinase-like (PK-like)"/>
    <property type="match status" value="1"/>
</dbReference>
<dbReference type="PROSITE" id="PS50195">
    <property type="entry name" value="PX"/>
    <property type="match status" value="1"/>
</dbReference>
<dbReference type="SUPFAM" id="SSF56219">
    <property type="entry name" value="DNase I-like"/>
    <property type="match status" value="1"/>
</dbReference>
<dbReference type="SMART" id="SM00312">
    <property type="entry name" value="PX"/>
    <property type="match status" value="1"/>
</dbReference>
<dbReference type="GeneTree" id="ENSGT00940000155656"/>
<dbReference type="InterPro" id="IPR011009">
    <property type="entry name" value="Kinase-like_dom_sf"/>
</dbReference>
<keyword evidence="4" id="KW-1185">Reference proteome</keyword>
<dbReference type="Gene3D" id="1.10.510.10">
    <property type="entry name" value="Transferase(Phosphotransferase) domain 1"/>
    <property type="match status" value="1"/>
</dbReference>
<dbReference type="SMART" id="SM00745">
    <property type="entry name" value="MIT"/>
    <property type="match status" value="1"/>
</dbReference>
<evidence type="ECO:0000313" key="4">
    <source>
        <dbReference type="Proteomes" id="UP000694388"/>
    </source>
</evidence>
<dbReference type="GO" id="GO:0035091">
    <property type="term" value="F:phosphatidylinositol binding"/>
    <property type="evidence" value="ECO:0007669"/>
    <property type="project" value="InterPro"/>
</dbReference>
<dbReference type="SUPFAM" id="SSF116846">
    <property type="entry name" value="MIT domain"/>
    <property type="match status" value="1"/>
</dbReference>
<proteinExistence type="predicted"/>
<dbReference type="Ensembl" id="ENSEBUT00000019239.1">
    <property type="protein sequence ID" value="ENSEBUP00000018663.1"/>
    <property type="gene ID" value="ENSEBUG00000011642.1"/>
</dbReference>
<dbReference type="Gene3D" id="3.30.1520.10">
    <property type="entry name" value="Phox-like domain"/>
    <property type="match status" value="1"/>
</dbReference>
<dbReference type="InterPro" id="IPR036871">
    <property type="entry name" value="PX_dom_sf"/>
</dbReference>
<reference evidence="3" key="2">
    <citation type="submission" date="2025-09" db="UniProtKB">
        <authorList>
            <consortium name="Ensembl"/>
        </authorList>
    </citation>
    <scope>IDENTIFICATION</scope>
</reference>
<reference evidence="3" key="1">
    <citation type="submission" date="2025-08" db="UniProtKB">
        <authorList>
            <consortium name="Ensembl"/>
        </authorList>
    </citation>
    <scope>IDENTIFICATION</scope>
</reference>
<dbReference type="Gene3D" id="3.60.10.10">
    <property type="entry name" value="Endonuclease/exonuclease/phosphatase"/>
    <property type="match status" value="1"/>
</dbReference>
<evidence type="ECO:0000256" key="1">
    <source>
        <dbReference type="SAM" id="MobiDB-lite"/>
    </source>
</evidence>
<dbReference type="PANTHER" id="PTHR15508">
    <property type="entry name" value="RIBOSOMAL PROTEIN S6 KINASE"/>
    <property type="match status" value="1"/>
</dbReference>
<name>A0A8C4QPJ3_EPTBU</name>
<dbReference type="InterPro" id="IPR036181">
    <property type="entry name" value="MIT_dom_sf"/>
</dbReference>
<dbReference type="SUPFAM" id="SSF64268">
    <property type="entry name" value="PX domain"/>
    <property type="match status" value="1"/>
</dbReference>
<sequence>MFEEWVSEDFARFYTVSDTRRHERGHTEYKITAHVSPSQSLWLVIWKRCRDVKRLHKALFAISNQLRNDSMIFPPFSKTKSFGRFNEYVIEERRQQAEDLLQYSVTVPKLHNSSELKDFFKVDCSLYLGHNILCGVQSCEEPDLPVSFHSGGMGSAGGVTGSGGPFTRAAAYFEQVRSTIGRGGWSWVEGTNVPRGNGDRCSSPDGSYLVRAARQIQQALEKEQQADYEGAFGHYQNGVEVLLQGVQADPDPGRRDAVKRKTRQYLTRAEDLFTKHLDSTKAQTVVYDVVYWWCVTNSSCKQGLRKSNAMRHALQTVLPQAVPNMVRLERYFTTDYSIFLLLQYVSGEFWWGFVEDVVDVSGMCDMLIARHALADAQYARQHVGSVGVKKGIRRKNIASKGNHDEYSLWAGYSPKYHVGVLTPLVKTQGGKPDQSKGENFSIYDDQSSDSPCGDQFLRFGTWNVGTMTGRSGEVVETLVRRRVDICCVQETRWKGSGVRMVKGRQGQKYKFMWQGCPEGEHGVDVMFSEEFVDSVVSVIRVSERLMMVRIVIGKLFEAIWPIKHAISNMVLVNSKENGDPATSSPNFFPPKHAALHDVMNGLQTNRFLEIAGKGLTLGVSAAPLAEAEAYTTCLDDSDGSSESSSISSQFSSESTTGITKGTDVNDTDRCDDFNPEISIRFFGKNDQRESCRSHVKMNRGFKEMEPPGVPSLAGVPAQHLCHSDIADMHCTMEEEALWQEQVVTWSCQLVDALESLHQQGIVCGDLNPSNLLLDDNGEFSFEYRSYRCLLLQYDPTNRLGFGAKGADTIRSHPFFSPSHSNDHSSQP</sequence>
<feature type="compositionally biased region" description="Low complexity" evidence="1">
    <location>
        <begin position="640"/>
        <end position="658"/>
    </location>
</feature>
<dbReference type="InterPro" id="IPR051866">
    <property type="entry name" value="Intracell_Sig-Traffick_Protein"/>
</dbReference>
<feature type="region of interest" description="Disordered" evidence="1">
    <location>
        <begin position="635"/>
        <end position="669"/>
    </location>
</feature>
<dbReference type="InterPro" id="IPR007330">
    <property type="entry name" value="MIT_dom"/>
</dbReference>
<dbReference type="Pfam" id="PF00787">
    <property type="entry name" value="PX"/>
    <property type="match status" value="1"/>
</dbReference>
<dbReference type="AlphaFoldDB" id="A0A8C4QPJ3"/>
<dbReference type="PANTHER" id="PTHR15508:SF8">
    <property type="entry name" value="LD24550P"/>
    <property type="match status" value="1"/>
</dbReference>
<dbReference type="Pfam" id="PF04212">
    <property type="entry name" value="MIT"/>
    <property type="match status" value="1"/>
</dbReference>